<evidence type="ECO:0000313" key="13">
    <source>
        <dbReference type="EMBL" id="KAF5199611.1"/>
    </source>
</evidence>
<keyword evidence="9" id="KW-0862">Zinc</keyword>
<comment type="caution">
    <text evidence="13">The sequence shown here is derived from an EMBL/GenBank/DDBJ whole genome shotgun (WGS) entry which is preliminary data.</text>
</comment>
<dbReference type="EC" id="2.3.2.27" evidence="3"/>
<dbReference type="GO" id="GO:0016567">
    <property type="term" value="P:protein ubiquitination"/>
    <property type="evidence" value="ECO:0007669"/>
    <property type="project" value="InterPro"/>
</dbReference>
<evidence type="ECO:0000256" key="9">
    <source>
        <dbReference type="ARBA" id="ARBA00022833"/>
    </source>
</evidence>
<dbReference type="GO" id="GO:0008270">
    <property type="term" value="F:zinc ion binding"/>
    <property type="evidence" value="ECO:0007669"/>
    <property type="project" value="UniProtKB-KW"/>
</dbReference>
<evidence type="ECO:0000256" key="2">
    <source>
        <dbReference type="ARBA" id="ARBA00004141"/>
    </source>
</evidence>
<dbReference type="GO" id="GO:0061630">
    <property type="term" value="F:ubiquitin protein ligase activity"/>
    <property type="evidence" value="ECO:0007669"/>
    <property type="project" value="UniProtKB-EC"/>
</dbReference>
<sequence>MSTENNNNNRGSCVYDVLFDVSLTAVALTFGWKYLYNSLMYKILDINLTKLEKSVQLPISDLRSFAAASESGSDNPLVVVRGFIKPLSSDSPPIISQCSGMEGVLLERIQTSKLNTSNMFMNLLSSLTRQTIQTVDKVPFVLVQKGSSDSVVINMNEYQHKIVDLTQVYNQVQPTIIKFLGLDFSGVKHVEEKMLLVGKEIIAFGNVFVSKDGVVEIKHCRDFNYFLSRDRSIGAMQLDFIWKMFELNCCKKIYGYSLIILLICIIFSRRNRLRWEACFNCLKHKWQVWKQYNRKNNVDSEESIE</sequence>
<dbReference type="PANTHER" id="PTHR47355:SF1">
    <property type="entry name" value="E3 UBIQUITIN-PROTEIN LIGASE SPL2"/>
    <property type="match status" value="1"/>
</dbReference>
<keyword evidence="11" id="KW-0472">Membrane</keyword>
<keyword evidence="14" id="KW-1185">Reference proteome</keyword>
<dbReference type="OrthoDB" id="10477265at2759"/>
<accession>A0A7J6WQG5</accession>
<keyword evidence="4" id="KW-0808">Transferase</keyword>
<evidence type="ECO:0000256" key="5">
    <source>
        <dbReference type="ARBA" id="ARBA00022692"/>
    </source>
</evidence>
<dbReference type="InterPro" id="IPR022170">
    <property type="entry name" value="MUL1-like"/>
</dbReference>
<keyword evidence="6" id="KW-0479">Metal-binding</keyword>
<dbReference type="InterPro" id="IPR044247">
    <property type="entry name" value="SPL2-like"/>
</dbReference>
<dbReference type="EMBL" id="JABWDY010011703">
    <property type="protein sequence ID" value="KAF5199611.1"/>
    <property type="molecule type" value="Genomic_DNA"/>
</dbReference>
<dbReference type="GO" id="GO:0016020">
    <property type="term" value="C:membrane"/>
    <property type="evidence" value="ECO:0007669"/>
    <property type="project" value="UniProtKB-SubCell"/>
</dbReference>
<evidence type="ECO:0000256" key="8">
    <source>
        <dbReference type="ARBA" id="ARBA00022786"/>
    </source>
</evidence>
<evidence type="ECO:0000256" key="6">
    <source>
        <dbReference type="ARBA" id="ARBA00022723"/>
    </source>
</evidence>
<evidence type="ECO:0000256" key="7">
    <source>
        <dbReference type="ARBA" id="ARBA00022771"/>
    </source>
</evidence>
<evidence type="ECO:0000256" key="1">
    <source>
        <dbReference type="ARBA" id="ARBA00000900"/>
    </source>
</evidence>
<reference evidence="13 14" key="1">
    <citation type="submission" date="2020-06" db="EMBL/GenBank/DDBJ databases">
        <title>Transcriptomic and genomic resources for Thalictrum thalictroides and T. hernandezii: Facilitating candidate gene discovery in an emerging model plant lineage.</title>
        <authorList>
            <person name="Arias T."/>
            <person name="Riano-Pachon D.M."/>
            <person name="Di Stilio V.S."/>
        </authorList>
    </citation>
    <scope>NUCLEOTIDE SEQUENCE [LARGE SCALE GENOMIC DNA]</scope>
    <source>
        <strain evidence="14">cv. WT478/WT964</strain>
        <tissue evidence="13">Leaves</tissue>
    </source>
</reference>
<dbReference type="AlphaFoldDB" id="A0A7J6WQG5"/>
<keyword evidence="7" id="KW-0863">Zinc-finger</keyword>
<evidence type="ECO:0000256" key="11">
    <source>
        <dbReference type="ARBA" id="ARBA00023136"/>
    </source>
</evidence>
<evidence type="ECO:0000256" key="4">
    <source>
        <dbReference type="ARBA" id="ARBA00022679"/>
    </source>
</evidence>
<comment type="subcellular location">
    <subcellularLocation>
        <location evidence="2">Membrane</location>
        <topology evidence="2">Multi-pass membrane protein</topology>
    </subcellularLocation>
</comment>
<keyword evidence="5" id="KW-0812">Transmembrane</keyword>
<evidence type="ECO:0000313" key="14">
    <source>
        <dbReference type="Proteomes" id="UP000554482"/>
    </source>
</evidence>
<protein>
    <recommendedName>
        <fullName evidence="3">RING-type E3 ubiquitin transferase</fullName>
        <ecNumber evidence="3">2.3.2.27</ecNumber>
    </recommendedName>
</protein>
<keyword evidence="8" id="KW-0833">Ubl conjugation pathway</keyword>
<evidence type="ECO:0000256" key="10">
    <source>
        <dbReference type="ARBA" id="ARBA00022989"/>
    </source>
</evidence>
<evidence type="ECO:0000256" key="3">
    <source>
        <dbReference type="ARBA" id="ARBA00012483"/>
    </source>
</evidence>
<dbReference type="Proteomes" id="UP000554482">
    <property type="component" value="Unassembled WGS sequence"/>
</dbReference>
<gene>
    <name evidence="13" type="ORF">FRX31_010802</name>
</gene>
<keyword evidence="10" id="KW-1133">Transmembrane helix</keyword>
<dbReference type="PANTHER" id="PTHR47355">
    <property type="entry name" value="E3 UBIQUITIN-PROTEIN LIGASE SPL2"/>
    <property type="match status" value="1"/>
</dbReference>
<evidence type="ECO:0000259" key="12">
    <source>
        <dbReference type="Pfam" id="PF12483"/>
    </source>
</evidence>
<comment type="catalytic activity">
    <reaction evidence="1">
        <text>S-ubiquitinyl-[E2 ubiquitin-conjugating enzyme]-L-cysteine + [acceptor protein]-L-lysine = [E2 ubiquitin-conjugating enzyme]-L-cysteine + N(6)-ubiquitinyl-[acceptor protein]-L-lysine.</text>
        <dbReference type="EC" id="2.3.2.27"/>
    </reaction>
</comment>
<feature type="domain" description="E3 Ubiquitin ligase MUL1-like" evidence="12">
    <location>
        <begin position="127"/>
        <end position="229"/>
    </location>
</feature>
<name>A0A7J6WQG5_THATH</name>
<dbReference type="Pfam" id="PF12483">
    <property type="entry name" value="GIDE"/>
    <property type="match status" value="1"/>
</dbReference>
<proteinExistence type="predicted"/>
<organism evidence="13 14">
    <name type="scientific">Thalictrum thalictroides</name>
    <name type="common">Rue-anemone</name>
    <name type="synonym">Anemone thalictroides</name>
    <dbReference type="NCBI Taxonomy" id="46969"/>
    <lineage>
        <taxon>Eukaryota</taxon>
        <taxon>Viridiplantae</taxon>
        <taxon>Streptophyta</taxon>
        <taxon>Embryophyta</taxon>
        <taxon>Tracheophyta</taxon>
        <taxon>Spermatophyta</taxon>
        <taxon>Magnoliopsida</taxon>
        <taxon>Ranunculales</taxon>
        <taxon>Ranunculaceae</taxon>
        <taxon>Thalictroideae</taxon>
        <taxon>Thalictrum</taxon>
    </lineage>
</organism>